<accession>A0A443SJ17</accession>
<dbReference type="GO" id="GO:0000981">
    <property type="term" value="F:DNA-binding transcription factor activity, RNA polymerase II-specific"/>
    <property type="evidence" value="ECO:0007669"/>
    <property type="project" value="TreeGrafter"/>
</dbReference>
<dbReference type="InterPro" id="IPR009061">
    <property type="entry name" value="DNA-bd_dom_put_sf"/>
</dbReference>
<feature type="compositionally biased region" description="Polar residues" evidence="7">
    <location>
        <begin position="488"/>
        <end position="503"/>
    </location>
</feature>
<feature type="region of interest" description="Disordered" evidence="7">
    <location>
        <begin position="236"/>
        <end position="274"/>
    </location>
</feature>
<keyword evidence="10" id="KW-1185">Reference proteome</keyword>
<comment type="subcellular location">
    <subcellularLocation>
        <location evidence="1">Nucleus</location>
    </subcellularLocation>
</comment>
<dbReference type="STRING" id="299467.A0A443SJ17"/>
<feature type="compositionally biased region" description="Low complexity" evidence="7">
    <location>
        <begin position="260"/>
        <end position="274"/>
    </location>
</feature>
<comment type="similarity">
    <text evidence="2">Belongs to the SKI family.</text>
</comment>
<dbReference type="Proteomes" id="UP000288716">
    <property type="component" value="Unassembled WGS sequence"/>
</dbReference>
<dbReference type="PANTHER" id="PTHR10005:SF26">
    <property type="entry name" value="CORL"/>
    <property type="match status" value="1"/>
</dbReference>
<feature type="region of interest" description="Disordered" evidence="7">
    <location>
        <begin position="460"/>
        <end position="503"/>
    </location>
</feature>
<dbReference type="Gene3D" id="3.10.390.10">
    <property type="entry name" value="SAND domain-like"/>
    <property type="match status" value="1"/>
</dbReference>
<sequence>ISAHNGSNASNISSMPIRNNEVRNVMLCGVPIVALLMEGEERLCLAQISNTLLKQFSYNEIHNRRVALGIRCIQCTPVQLELLRRAGAMPVSSRRCGMITKREAERLCKSFLAETAPPKLPDNFAFDVVHNCAWGSKGSFVPSRYNSSRAKCIKCIYCNLFFSPNKFIFHSHRLPDSKYVQPDAANFNSWRRHIKLYGNPPDDVAFAWEDVKAMFNGGSRKRNMVKCLNSFSKQQQSKNQEIEYNKRAKRDSQSPEIMHSITPTSVEPSSSSSPTLQSPYYPLVPFPNKAYPLPPNVSATTAVPQSYSKLFAGAPPTDFRQNFAEFMWPSKRSAIDLPYNGLLWHRPMLETVGRLPPDFCFAKEKELACSLKDDLNKDMTASAMMSKSCPQNTDSSFQRHVSAFKPVNKLPSSGHLIQDIVSSSVAATPSSESDNNDVLDEDNVDVDVIGTEDEDICNRCDGNTKDERKQICSSTSSSSAGKDLNPISDRNSISEKNNAEVSD</sequence>
<keyword evidence="5" id="KW-0804">Transcription</keyword>
<dbReference type="SUPFAM" id="SSF63763">
    <property type="entry name" value="SAND domain-like"/>
    <property type="match status" value="1"/>
</dbReference>
<evidence type="ECO:0000259" key="8">
    <source>
        <dbReference type="SMART" id="SM01046"/>
    </source>
</evidence>
<evidence type="ECO:0000256" key="1">
    <source>
        <dbReference type="ARBA" id="ARBA00004123"/>
    </source>
</evidence>
<dbReference type="PANTHER" id="PTHR10005">
    <property type="entry name" value="SKI ONCOGENE-RELATED"/>
    <property type="match status" value="1"/>
</dbReference>
<dbReference type="GO" id="GO:0046332">
    <property type="term" value="F:SMAD binding"/>
    <property type="evidence" value="ECO:0007669"/>
    <property type="project" value="InterPro"/>
</dbReference>
<organism evidence="9 10">
    <name type="scientific">Leptotrombidium deliense</name>
    <dbReference type="NCBI Taxonomy" id="299467"/>
    <lineage>
        <taxon>Eukaryota</taxon>
        <taxon>Metazoa</taxon>
        <taxon>Ecdysozoa</taxon>
        <taxon>Arthropoda</taxon>
        <taxon>Chelicerata</taxon>
        <taxon>Arachnida</taxon>
        <taxon>Acari</taxon>
        <taxon>Acariformes</taxon>
        <taxon>Trombidiformes</taxon>
        <taxon>Prostigmata</taxon>
        <taxon>Anystina</taxon>
        <taxon>Parasitengona</taxon>
        <taxon>Trombiculoidea</taxon>
        <taxon>Trombiculidae</taxon>
        <taxon>Leptotrombidium</taxon>
    </lineage>
</organism>
<dbReference type="GO" id="GO:0005737">
    <property type="term" value="C:cytoplasm"/>
    <property type="evidence" value="ECO:0007669"/>
    <property type="project" value="TreeGrafter"/>
</dbReference>
<feature type="domain" description="c-SKI SMAD4-binding" evidence="8">
    <location>
        <begin position="125"/>
        <end position="216"/>
    </location>
</feature>
<name>A0A443SJ17_9ACAR</name>
<dbReference type="GO" id="GO:0000978">
    <property type="term" value="F:RNA polymerase II cis-regulatory region sequence-specific DNA binding"/>
    <property type="evidence" value="ECO:0007669"/>
    <property type="project" value="TreeGrafter"/>
</dbReference>
<proteinExistence type="inferred from homology"/>
<dbReference type="FunFam" id="3.10.390.10:FF:000001">
    <property type="entry name" value="SKI family transcriptional corepressor 1"/>
    <property type="match status" value="1"/>
</dbReference>
<evidence type="ECO:0000256" key="4">
    <source>
        <dbReference type="ARBA" id="ARBA00023015"/>
    </source>
</evidence>
<keyword evidence="3" id="KW-0678">Repressor</keyword>
<dbReference type="InterPro" id="IPR003380">
    <property type="entry name" value="SKI/SNO/DAC"/>
</dbReference>
<evidence type="ECO:0000313" key="9">
    <source>
        <dbReference type="EMBL" id="RWS27517.1"/>
    </source>
</evidence>
<dbReference type="FunFam" id="3.10.260.20:FF:000003">
    <property type="entry name" value="SKI family transcriptional corepressor 1 homolog-B-like"/>
    <property type="match status" value="1"/>
</dbReference>
<evidence type="ECO:0000256" key="2">
    <source>
        <dbReference type="ARBA" id="ARBA00009513"/>
    </source>
</evidence>
<dbReference type="SUPFAM" id="SSF46955">
    <property type="entry name" value="Putative DNA-binding domain"/>
    <property type="match status" value="1"/>
</dbReference>
<dbReference type="Pfam" id="PF08782">
    <property type="entry name" value="c-SKI_SMAD_bind"/>
    <property type="match status" value="1"/>
</dbReference>
<feature type="compositionally biased region" description="Polar residues" evidence="7">
    <location>
        <begin position="471"/>
        <end position="480"/>
    </location>
</feature>
<evidence type="ECO:0000256" key="5">
    <source>
        <dbReference type="ARBA" id="ARBA00023163"/>
    </source>
</evidence>
<dbReference type="InterPro" id="IPR014890">
    <property type="entry name" value="c-SKI_SMAD4-bd_dom"/>
</dbReference>
<comment type="caution">
    <text evidence="9">The sequence shown here is derived from an EMBL/GenBank/DDBJ whole genome shotgun (WGS) entry which is preliminary data.</text>
</comment>
<reference evidence="9 10" key="1">
    <citation type="journal article" date="2018" name="Gigascience">
        <title>Genomes of trombidid mites reveal novel predicted allergens and laterally-transferred genes associated with secondary metabolism.</title>
        <authorList>
            <person name="Dong X."/>
            <person name="Chaisiri K."/>
            <person name="Xia D."/>
            <person name="Armstrong S.D."/>
            <person name="Fang Y."/>
            <person name="Donnelly M.J."/>
            <person name="Kadowaki T."/>
            <person name="McGarry J.W."/>
            <person name="Darby A.C."/>
            <person name="Makepeace B.L."/>
        </authorList>
    </citation>
    <scope>NUCLEOTIDE SEQUENCE [LARGE SCALE GENOMIC DNA]</scope>
    <source>
        <strain evidence="9">UoL-UT</strain>
    </source>
</reference>
<evidence type="ECO:0000256" key="6">
    <source>
        <dbReference type="ARBA" id="ARBA00023242"/>
    </source>
</evidence>
<dbReference type="InterPro" id="IPR023216">
    <property type="entry name" value="Tscrpt_reg_SKI_SnoN"/>
</dbReference>
<feature type="non-terminal residue" evidence="9">
    <location>
        <position position="1"/>
    </location>
</feature>
<dbReference type="InterPro" id="IPR010919">
    <property type="entry name" value="SAND-like_dom_sf"/>
</dbReference>
<dbReference type="EMBL" id="NCKV01001959">
    <property type="protein sequence ID" value="RWS27517.1"/>
    <property type="molecule type" value="Genomic_DNA"/>
</dbReference>
<dbReference type="GO" id="GO:0030514">
    <property type="term" value="P:negative regulation of BMP signaling pathway"/>
    <property type="evidence" value="ECO:0007669"/>
    <property type="project" value="TreeGrafter"/>
</dbReference>
<evidence type="ECO:0000256" key="7">
    <source>
        <dbReference type="SAM" id="MobiDB-lite"/>
    </source>
</evidence>
<keyword evidence="4" id="KW-0805">Transcription regulation</keyword>
<dbReference type="OrthoDB" id="3938623at2759"/>
<feature type="compositionally biased region" description="Basic and acidic residues" evidence="7">
    <location>
        <begin position="240"/>
        <end position="253"/>
    </location>
</feature>
<dbReference type="Gene3D" id="3.10.260.20">
    <property type="entry name" value="Ski"/>
    <property type="match status" value="1"/>
</dbReference>
<evidence type="ECO:0000313" key="10">
    <source>
        <dbReference type="Proteomes" id="UP000288716"/>
    </source>
</evidence>
<keyword evidence="6" id="KW-0539">Nucleus</keyword>
<protein>
    <submittedName>
        <fullName evidence="9">SKI family transcriptional corepressor 1-B-like protein</fullName>
    </submittedName>
</protein>
<dbReference type="GO" id="GO:0005634">
    <property type="term" value="C:nucleus"/>
    <property type="evidence" value="ECO:0007669"/>
    <property type="project" value="UniProtKB-SubCell"/>
</dbReference>
<evidence type="ECO:0000256" key="3">
    <source>
        <dbReference type="ARBA" id="ARBA00022491"/>
    </source>
</evidence>
<dbReference type="InterPro" id="IPR037000">
    <property type="entry name" value="Ski_DNA-bd_sf"/>
</dbReference>
<dbReference type="CDD" id="cd21080">
    <property type="entry name" value="DHD_Skor"/>
    <property type="match status" value="1"/>
</dbReference>
<dbReference type="Pfam" id="PF02437">
    <property type="entry name" value="Ski_Sno_DHD"/>
    <property type="match status" value="1"/>
</dbReference>
<dbReference type="SMART" id="SM01046">
    <property type="entry name" value="c-SKI_SMAD_bind"/>
    <property type="match status" value="1"/>
</dbReference>
<dbReference type="AlphaFoldDB" id="A0A443SJ17"/>
<dbReference type="GO" id="GO:0005667">
    <property type="term" value="C:transcription regulator complex"/>
    <property type="evidence" value="ECO:0007669"/>
    <property type="project" value="TreeGrafter"/>
</dbReference>
<gene>
    <name evidence="9" type="ORF">B4U80_09966</name>
</gene>
<feature type="compositionally biased region" description="Basic and acidic residues" evidence="7">
    <location>
        <begin position="460"/>
        <end position="470"/>
    </location>
</feature>
<dbReference type="GO" id="GO:0000122">
    <property type="term" value="P:negative regulation of transcription by RNA polymerase II"/>
    <property type="evidence" value="ECO:0007669"/>
    <property type="project" value="TreeGrafter"/>
</dbReference>
<dbReference type="VEuPathDB" id="VectorBase:LDEU004523"/>